<proteinExistence type="predicted"/>
<comment type="caution">
    <text evidence="2">The sequence shown here is derived from an EMBL/GenBank/DDBJ whole genome shotgun (WGS) entry which is preliminary data.</text>
</comment>
<dbReference type="EMBL" id="WWNE01000007">
    <property type="protein sequence ID" value="NBG66235.1"/>
    <property type="molecule type" value="Genomic_DNA"/>
</dbReference>
<dbReference type="Proteomes" id="UP000470771">
    <property type="component" value="Unassembled WGS sequence"/>
</dbReference>
<evidence type="ECO:0000313" key="2">
    <source>
        <dbReference type="EMBL" id="NBG66235.1"/>
    </source>
</evidence>
<keyword evidence="1" id="KW-0732">Signal</keyword>
<sequence length="137" mass="15789">MKKILTLSAILFLTITSFAQCKYNEGVSNDDIQLFYQWKRAKLFDKNSDIELRIKIKNLKKTAILVDFNADYYLDGVLQETSVIEDFCIKSKRTARGKVNGIIIKPTPEIVEIREKENFKLEFSGLKSEQTEACAEK</sequence>
<accession>A0A6N9NNZ6</accession>
<keyword evidence="3" id="KW-1185">Reference proteome</keyword>
<dbReference type="RefSeq" id="WP_160633194.1">
    <property type="nucleotide sequence ID" value="NZ_WWNE01000007.1"/>
</dbReference>
<evidence type="ECO:0008006" key="4">
    <source>
        <dbReference type="Google" id="ProtNLM"/>
    </source>
</evidence>
<gene>
    <name evidence="2" type="ORF">GQN54_08910</name>
</gene>
<evidence type="ECO:0000256" key="1">
    <source>
        <dbReference type="SAM" id="SignalP"/>
    </source>
</evidence>
<protein>
    <recommendedName>
        <fullName evidence="4">Lipoprotein</fullName>
    </recommendedName>
</protein>
<feature type="signal peptide" evidence="1">
    <location>
        <begin position="1"/>
        <end position="19"/>
    </location>
</feature>
<evidence type="ECO:0000313" key="3">
    <source>
        <dbReference type="Proteomes" id="UP000470771"/>
    </source>
</evidence>
<reference evidence="2 3" key="1">
    <citation type="submission" date="2019-12" db="EMBL/GenBank/DDBJ databases">
        <authorList>
            <person name="Zhao J."/>
        </authorList>
    </citation>
    <scope>NUCLEOTIDE SEQUENCE [LARGE SCALE GENOMIC DNA]</scope>
    <source>
        <strain evidence="2 3">S-15</strain>
    </source>
</reference>
<feature type="chain" id="PRO_5026759210" description="Lipoprotein" evidence="1">
    <location>
        <begin position="20"/>
        <end position="137"/>
    </location>
</feature>
<organism evidence="2 3">
    <name type="scientific">Acidiluteibacter ferrifornacis</name>
    <dbReference type="NCBI Taxonomy" id="2692424"/>
    <lineage>
        <taxon>Bacteria</taxon>
        <taxon>Pseudomonadati</taxon>
        <taxon>Bacteroidota</taxon>
        <taxon>Flavobacteriia</taxon>
        <taxon>Flavobacteriales</taxon>
        <taxon>Cryomorphaceae</taxon>
        <taxon>Acidiluteibacter</taxon>
    </lineage>
</organism>
<name>A0A6N9NNZ6_9FLAO</name>
<dbReference type="AlphaFoldDB" id="A0A6N9NNZ6"/>